<feature type="domain" description="Protection of telomeres protein 1 ssDNA-binding" evidence="9">
    <location>
        <begin position="173"/>
        <end position="319"/>
    </location>
</feature>
<dbReference type="Gene3D" id="2.40.50.140">
    <property type="entry name" value="Nucleic acid-binding proteins"/>
    <property type="match status" value="2"/>
</dbReference>
<feature type="region of interest" description="Disordered" evidence="8">
    <location>
        <begin position="409"/>
        <end position="443"/>
    </location>
</feature>
<dbReference type="Pfam" id="PF16686">
    <property type="entry name" value="POT1PC"/>
    <property type="match status" value="1"/>
</dbReference>
<evidence type="ECO:0000256" key="5">
    <source>
        <dbReference type="ARBA" id="ARBA00022895"/>
    </source>
</evidence>
<dbReference type="InterPro" id="IPR032042">
    <property type="entry name" value="POT1PC"/>
</dbReference>
<dbReference type="GO" id="GO:0010521">
    <property type="term" value="F:telomerase inhibitor activity"/>
    <property type="evidence" value="ECO:0007669"/>
    <property type="project" value="TreeGrafter"/>
</dbReference>
<keyword evidence="10" id="KW-1185">Reference proteome</keyword>
<protein>
    <submittedName>
        <fullName evidence="11">Protection of telomeres protein 1 ssDNA-binding domain-containing protein</fullName>
    </submittedName>
</protein>
<evidence type="ECO:0000313" key="11">
    <source>
        <dbReference type="WBParaSite" id="nRc.2.0.1.t34290-RA"/>
    </source>
</evidence>
<dbReference type="InterPro" id="IPR012340">
    <property type="entry name" value="NA-bd_OB-fold"/>
</dbReference>
<comment type="similarity">
    <text evidence="3">Belongs to the telombin family.</text>
</comment>
<evidence type="ECO:0000256" key="1">
    <source>
        <dbReference type="ARBA" id="ARBA00004123"/>
    </source>
</evidence>
<comment type="subcellular location">
    <subcellularLocation>
        <location evidence="2">Chromosome</location>
        <location evidence="2">Telomere</location>
    </subcellularLocation>
    <subcellularLocation>
        <location evidence="1">Nucleus</location>
    </subcellularLocation>
</comment>
<evidence type="ECO:0000256" key="3">
    <source>
        <dbReference type="ARBA" id="ARBA00008442"/>
    </source>
</evidence>
<feature type="compositionally biased region" description="Polar residues" evidence="8">
    <location>
        <begin position="416"/>
        <end position="432"/>
    </location>
</feature>
<feature type="compositionally biased region" description="Polar residues" evidence="8">
    <location>
        <begin position="536"/>
        <end position="545"/>
    </location>
</feature>
<name>A0A915K6E0_ROMCU</name>
<evidence type="ECO:0000313" key="10">
    <source>
        <dbReference type="Proteomes" id="UP000887565"/>
    </source>
</evidence>
<evidence type="ECO:0000256" key="4">
    <source>
        <dbReference type="ARBA" id="ARBA00022454"/>
    </source>
</evidence>
<dbReference type="InterPro" id="IPR028389">
    <property type="entry name" value="POT1"/>
</dbReference>
<keyword evidence="7" id="KW-0539">Nucleus</keyword>
<evidence type="ECO:0000259" key="9">
    <source>
        <dbReference type="Pfam" id="PF16686"/>
    </source>
</evidence>
<dbReference type="PANTHER" id="PTHR14513:SF0">
    <property type="entry name" value="PROTECTION OF TELOMERES PROTEIN 1"/>
    <property type="match status" value="1"/>
</dbReference>
<keyword evidence="6" id="KW-0238">DNA-binding</keyword>
<evidence type="ECO:0000256" key="6">
    <source>
        <dbReference type="ARBA" id="ARBA00023125"/>
    </source>
</evidence>
<reference evidence="11" key="1">
    <citation type="submission" date="2022-11" db="UniProtKB">
        <authorList>
            <consortium name="WormBaseParasite"/>
        </authorList>
    </citation>
    <scope>IDENTIFICATION</scope>
</reference>
<dbReference type="PANTHER" id="PTHR14513">
    <property type="entry name" value="PROTECTION OF TELOMERES 1"/>
    <property type="match status" value="1"/>
</dbReference>
<dbReference type="GO" id="GO:0032210">
    <property type="term" value="P:regulation of telomere maintenance via telomerase"/>
    <property type="evidence" value="ECO:0007669"/>
    <property type="project" value="TreeGrafter"/>
</dbReference>
<dbReference type="Proteomes" id="UP000887565">
    <property type="component" value="Unplaced"/>
</dbReference>
<sequence length="585" mass="66243">MTFDSSHGYIHGHIMLNQKAGNYTYTKLHDLVCGDKNYFFAVVKRSEKKNLNSANSRLSLWLTDPSIGFDNAFRADIYGVSTIDLVEQYDVIRMHRATYEGDKLISGSVGRLGFQFLLWSGKPGDSMQPKSTSSNFTHVENDNSVVRNLRIWVDENLEKEKHCGLFKLTDDLCDFSRLGDYLTVVVQVVGVFLTYKNSTVIRVWDGTRISSGRMLKTKAFDLTKIDIASEVTVTYSYEKDLDEKIGDYSVDVFVYDEHIEAARLLKIEKRLLLVKQNAFDFVMLGNIHAYHRRTSSISLTLHGSMKANASIKYRRGIWKMNPDDASVLQLRKKIGDIIGSVRINLTDEEHAKDEAACSNANVQEAQVEVQSIDSRDHIPHRSSSSFLSVIEIVDPSAYEKIQQIAKSVARAKHGTKSPNGEQSPSKKISLHSSHTEYKTESSQLNLTDREKQFLSDYAYLLSNKDALSSSFEEEVYCTPNPLRNQYQQLNVNPSSRENFKTPDDKEESIMYSQDPVVVVKRCSVPGNCRFADREQQTSQPLSENNATDSDDTTIATDIDFSPLASSTQKDYFNVAPRRSLRQTLQ</sequence>
<organism evidence="10 11">
    <name type="scientific">Romanomermis culicivorax</name>
    <name type="common">Nematode worm</name>
    <dbReference type="NCBI Taxonomy" id="13658"/>
    <lineage>
        <taxon>Eukaryota</taxon>
        <taxon>Metazoa</taxon>
        <taxon>Ecdysozoa</taxon>
        <taxon>Nematoda</taxon>
        <taxon>Enoplea</taxon>
        <taxon>Dorylaimia</taxon>
        <taxon>Mermithida</taxon>
        <taxon>Mermithoidea</taxon>
        <taxon>Mermithidae</taxon>
        <taxon>Romanomermis</taxon>
    </lineage>
</organism>
<feature type="region of interest" description="Disordered" evidence="8">
    <location>
        <begin position="531"/>
        <end position="553"/>
    </location>
</feature>
<evidence type="ECO:0000256" key="8">
    <source>
        <dbReference type="SAM" id="MobiDB-lite"/>
    </source>
</evidence>
<proteinExistence type="inferred from homology"/>
<dbReference type="GO" id="GO:0098505">
    <property type="term" value="F:G-rich strand telomeric DNA binding"/>
    <property type="evidence" value="ECO:0007669"/>
    <property type="project" value="TreeGrafter"/>
</dbReference>
<keyword evidence="4" id="KW-0158">Chromosome</keyword>
<evidence type="ECO:0000256" key="2">
    <source>
        <dbReference type="ARBA" id="ARBA00004574"/>
    </source>
</evidence>
<dbReference type="GO" id="GO:0016233">
    <property type="term" value="P:telomere capping"/>
    <property type="evidence" value="ECO:0007669"/>
    <property type="project" value="TreeGrafter"/>
</dbReference>
<keyword evidence="5" id="KW-0779">Telomere</keyword>
<dbReference type="SUPFAM" id="SSF50249">
    <property type="entry name" value="Nucleic acid-binding proteins"/>
    <property type="match status" value="2"/>
</dbReference>
<dbReference type="WBParaSite" id="nRc.2.0.1.t34290-RA">
    <property type="protein sequence ID" value="nRc.2.0.1.t34290-RA"/>
    <property type="gene ID" value="nRc.2.0.1.g34290"/>
</dbReference>
<evidence type="ECO:0000256" key="7">
    <source>
        <dbReference type="ARBA" id="ARBA00023242"/>
    </source>
</evidence>
<dbReference type="AlphaFoldDB" id="A0A915K6E0"/>
<accession>A0A915K6E0</accession>
<dbReference type="GO" id="GO:0000783">
    <property type="term" value="C:nuclear telomere cap complex"/>
    <property type="evidence" value="ECO:0007669"/>
    <property type="project" value="TreeGrafter"/>
</dbReference>